<dbReference type="PANTHER" id="PTHR36966:SF1">
    <property type="entry name" value="REP-ASSOCIATED TYROSINE TRANSPOSASE"/>
    <property type="match status" value="1"/>
</dbReference>
<dbReference type="NCBIfam" id="NF047646">
    <property type="entry name" value="REP_Tyr_transpos"/>
    <property type="match status" value="1"/>
</dbReference>
<dbReference type="GO" id="GO:0043565">
    <property type="term" value="F:sequence-specific DNA binding"/>
    <property type="evidence" value="ECO:0007669"/>
    <property type="project" value="TreeGrafter"/>
</dbReference>
<dbReference type="Proteomes" id="UP000292781">
    <property type="component" value="Unassembled WGS sequence"/>
</dbReference>
<name>A0A4Q9VCN9_9HYPH</name>
<evidence type="ECO:0000259" key="1">
    <source>
        <dbReference type="SMART" id="SM01321"/>
    </source>
</evidence>
<proteinExistence type="predicted"/>
<evidence type="ECO:0000313" key="3">
    <source>
        <dbReference type="Proteomes" id="UP000292781"/>
    </source>
</evidence>
<gene>
    <name evidence="2" type="ORF">EYW49_22295</name>
</gene>
<dbReference type="AlphaFoldDB" id="A0A4Q9VCN9"/>
<dbReference type="SMART" id="SM01321">
    <property type="entry name" value="Y1_Tnp"/>
    <property type="match status" value="1"/>
</dbReference>
<dbReference type="InterPro" id="IPR052715">
    <property type="entry name" value="RAYT_transposase"/>
</dbReference>
<comment type="caution">
    <text evidence="2">The sequence shown here is derived from an EMBL/GenBank/DDBJ whole genome shotgun (WGS) entry which is preliminary data.</text>
</comment>
<organism evidence="2 3">
    <name type="scientific">Siculibacillus lacustris</name>
    <dbReference type="NCBI Taxonomy" id="1549641"/>
    <lineage>
        <taxon>Bacteria</taxon>
        <taxon>Pseudomonadati</taxon>
        <taxon>Pseudomonadota</taxon>
        <taxon>Alphaproteobacteria</taxon>
        <taxon>Hyphomicrobiales</taxon>
        <taxon>Ancalomicrobiaceae</taxon>
        <taxon>Siculibacillus</taxon>
    </lineage>
</organism>
<dbReference type="GO" id="GO:0004803">
    <property type="term" value="F:transposase activity"/>
    <property type="evidence" value="ECO:0007669"/>
    <property type="project" value="InterPro"/>
</dbReference>
<dbReference type="InterPro" id="IPR036515">
    <property type="entry name" value="Transposase_17_sf"/>
</dbReference>
<reference evidence="2 3" key="1">
    <citation type="submission" date="2019-02" db="EMBL/GenBank/DDBJ databases">
        <title>Siculibacillus lacustris gen. nov., sp. nov., a new rosette-forming bacterium isolated from a freshwater crater lake (Lake St. Ana, Romania).</title>
        <authorList>
            <person name="Felfoldi T."/>
            <person name="Marton Z."/>
            <person name="Szabo A."/>
            <person name="Mentes A."/>
            <person name="Boka K."/>
            <person name="Marialigeti K."/>
            <person name="Mathe I."/>
            <person name="Koncz M."/>
            <person name="Schumann P."/>
            <person name="Toth E."/>
        </authorList>
    </citation>
    <scope>NUCLEOTIDE SEQUENCE [LARGE SCALE GENOMIC DNA]</scope>
    <source>
        <strain evidence="2 3">SA-279</strain>
    </source>
</reference>
<evidence type="ECO:0000313" key="2">
    <source>
        <dbReference type="EMBL" id="TBW32286.1"/>
    </source>
</evidence>
<dbReference type="PANTHER" id="PTHR36966">
    <property type="entry name" value="REP-ASSOCIATED TYROSINE TRANSPOSASE"/>
    <property type="match status" value="1"/>
</dbReference>
<dbReference type="OrthoDB" id="9794403at2"/>
<dbReference type="RefSeq" id="WP_131311888.1">
    <property type="nucleotide sequence ID" value="NZ_SJFN01000064.1"/>
</dbReference>
<keyword evidence="3" id="KW-1185">Reference proteome</keyword>
<dbReference type="EMBL" id="SJFN01000064">
    <property type="protein sequence ID" value="TBW32286.1"/>
    <property type="molecule type" value="Genomic_DNA"/>
</dbReference>
<dbReference type="GO" id="GO:0006313">
    <property type="term" value="P:DNA transposition"/>
    <property type="evidence" value="ECO:0007669"/>
    <property type="project" value="InterPro"/>
</dbReference>
<sequence>MPNYRRLRIPGGCWFFTVALQDRRSGLLVERIADLRAAVAVAHRRQPFQIDAMVVLPDHLHAVWTLPDGDSDFSERWRRIKAEFTSALVAAGIAVPKGRRPGERALWQRRFWEHAIRDDADFARHFDYCHINPMKHGLVDRVADWPHSSFHRAVRDGVYAADWAGTVEGPGDFGER</sequence>
<protein>
    <submittedName>
        <fullName evidence="2">Transposase</fullName>
    </submittedName>
</protein>
<dbReference type="SUPFAM" id="SSF143422">
    <property type="entry name" value="Transposase IS200-like"/>
    <property type="match status" value="1"/>
</dbReference>
<dbReference type="Gene3D" id="3.30.70.1290">
    <property type="entry name" value="Transposase IS200-like"/>
    <property type="match status" value="1"/>
</dbReference>
<accession>A0A4Q9VCN9</accession>
<feature type="domain" description="Transposase IS200-like" evidence="1">
    <location>
        <begin position="9"/>
        <end position="132"/>
    </location>
</feature>
<dbReference type="InterPro" id="IPR002686">
    <property type="entry name" value="Transposase_17"/>
</dbReference>